<reference evidence="10 11" key="1">
    <citation type="submission" date="2019-06" db="EMBL/GenBank/DDBJ databases">
        <title>Sorghum-associated microbial communities from plants grown in Nebraska, USA.</title>
        <authorList>
            <person name="Schachtman D."/>
        </authorList>
    </citation>
    <scope>NUCLEOTIDE SEQUENCE [LARGE SCALE GENOMIC DNA]</scope>
    <source>
        <strain evidence="10 11">1209</strain>
    </source>
</reference>
<feature type="domain" description="ABC transmembrane type-2" evidence="9">
    <location>
        <begin position="159"/>
        <end position="386"/>
    </location>
</feature>
<feature type="transmembrane region" description="Helical" evidence="8">
    <location>
        <begin position="360"/>
        <end position="380"/>
    </location>
</feature>
<dbReference type="InterPro" id="IPR051449">
    <property type="entry name" value="ABC-2_transporter_component"/>
</dbReference>
<evidence type="ECO:0000256" key="8">
    <source>
        <dbReference type="SAM" id="Phobius"/>
    </source>
</evidence>
<evidence type="ECO:0000256" key="2">
    <source>
        <dbReference type="ARBA" id="ARBA00007783"/>
    </source>
</evidence>
<dbReference type="AlphaFoldDB" id="A0A561PXE8"/>
<keyword evidence="4" id="KW-1003">Cell membrane</keyword>
<evidence type="ECO:0000313" key="10">
    <source>
        <dbReference type="EMBL" id="TWF42790.1"/>
    </source>
</evidence>
<evidence type="ECO:0000313" key="11">
    <source>
        <dbReference type="Proteomes" id="UP000320811"/>
    </source>
</evidence>
<feature type="transmembrane region" description="Helical" evidence="8">
    <location>
        <begin position="330"/>
        <end position="348"/>
    </location>
</feature>
<feature type="transmembrane region" description="Helical" evidence="8">
    <location>
        <begin position="237"/>
        <end position="264"/>
    </location>
</feature>
<dbReference type="InterPro" id="IPR013525">
    <property type="entry name" value="ABC2_TM"/>
</dbReference>
<evidence type="ECO:0000256" key="1">
    <source>
        <dbReference type="ARBA" id="ARBA00004651"/>
    </source>
</evidence>
<accession>A0A561PXE8</accession>
<keyword evidence="3" id="KW-0813">Transport</keyword>
<dbReference type="PROSITE" id="PS51012">
    <property type="entry name" value="ABC_TM2"/>
    <property type="match status" value="1"/>
</dbReference>
<evidence type="ECO:0000256" key="7">
    <source>
        <dbReference type="ARBA" id="ARBA00023136"/>
    </source>
</evidence>
<dbReference type="PANTHER" id="PTHR30294:SF29">
    <property type="entry name" value="MULTIDRUG ABC TRANSPORTER PERMEASE YBHS-RELATED"/>
    <property type="match status" value="1"/>
</dbReference>
<sequence>MTYFISWPAAPKDPAIKKSGMKQFFAFIRKEFFHVFRDRRTLLIMFGLPVAQIVLFGFALTSEVKDITLTVIDQSHDVNSQQLVSKIKSSSYFVVTEAAPGFNDIAGAFKNGTAKCALIFPDNFGSDLQHRGRAPLQIITDGSDPNTAKTVVNYLTAITTAYQQEINPGKPLPYLIIPEPRMLYNEEGNGSLNFIPGVMALVLMIVCTALTSVSVVREKELGTMEILLVSPFRPLMVLIAKAIPYLILSLLNFILILVLAVFVLNVGIKGSIVLLFLESMLFIITCLSFGLMISNTTNSQQTALLLSMMGMMIPTMIFTGFMFPLENMPGVFQVIANLVPAHWYFLIIKAVMLKGLGFKYIWKETLVLLGMTLLLLTIALKNFKTRLS</sequence>
<feature type="transmembrane region" description="Helical" evidence="8">
    <location>
        <begin position="303"/>
        <end position="324"/>
    </location>
</feature>
<dbReference type="GO" id="GO:0005886">
    <property type="term" value="C:plasma membrane"/>
    <property type="evidence" value="ECO:0007669"/>
    <property type="project" value="UniProtKB-SubCell"/>
</dbReference>
<dbReference type="InterPro" id="IPR047817">
    <property type="entry name" value="ABC2_TM_bact-type"/>
</dbReference>
<name>A0A561PXE8_9BACT</name>
<proteinExistence type="inferred from homology"/>
<organism evidence="10 11">
    <name type="scientific">Chitinophaga polysaccharea</name>
    <dbReference type="NCBI Taxonomy" id="1293035"/>
    <lineage>
        <taxon>Bacteria</taxon>
        <taxon>Pseudomonadati</taxon>
        <taxon>Bacteroidota</taxon>
        <taxon>Chitinophagia</taxon>
        <taxon>Chitinophagales</taxon>
        <taxon>Chitinophagaceae</taxon>
        <taxon>Chitinophaga</taxon>
    </lineage>
</organism>
<evidence type="ECO:0000259" key="9">
    <source>
        <dbReference type="PROSITE" id="PS51012"/>
    </source>
</evidence>
<dbReference type="Gene3D" id="3.40.1710.10">
    <property type="entry name" value="abc type-2 transporter like domain"/>
    <property type="match status" value="1"/>
</dbReference>
<comment type="caution">
    <text evidence="10">The sequence shown here is derived from an EMBL/GenBank/DDBJ whole genome shotgun (WGS) entry which is preliminary data.</text>
</comment>
<feature type="transmembrane region" description="Helical" evidence="8">
    <location>
        <begin position="42"/>
        <end position="60"/>
    </location>
</feature>
<dbReference type="EMBL" id="VIWO01000002">
    <property type="protein sequence ID" value="TWF42790.1"/>
    <property type="molecule type" value="Genomic_DNA"/>
</dbReference>
<dbReference type="Pfam" id="PF12698">
    <property type="entry name" value="ABC2_membrane_3"/>
    <property type="match status" value="1"/>
</dbReference>
<feature type="transmembrane region" description="Helical" evidence="8">
    <location>
        <begin position="270"/>
        <end position="291"/>
    </location>
</feature>
<gene>
    <name evidence="10" type="ORF">FHW36_102551</name>
</gene>
<protein>
    <submittedName>
        <fullName evidence="10">ABC-2 type transport system permease protein</fullName>
    </submittedName>
</protein>
<dbReference type="PANTHER" id="PTHR30294">
    <property type="entry name" value="MEMBRANE COMPONENT OF ABC TRANSPORTER YHHJ-RELATED"/>
    <property type="match status" value="1"/>
</dbReference>
<evidence type="ECO:0000256" key="5">
    <source>
        <dbReference type="ARBA" id="ARBA00022692"/>
    </source>
</evidence>
<comment type="subcellular location">
    <subcellularLocation>
        <location evidence="1">Cell membrane</location>
        <topology evidence="1">Multi-pass membrane protein</topology>
    </subcellularLocation>
</comment>
<evidence type="ECO:0000256" key="4">
    <source>
        <dbReference type="ARBA" id="ARBA00022475"/>
    </source>
</evidence>
<evidence type="ECO:0000256" key="3">
    <source>
        <dbReference type="ARBA" id="ARBA00022448"/>
    </source>
</evidence>
<dbReference type="GO" id="GO:0140359">
    <property type="term" value="F:ABC-type transporter activity"/>
    <property type="evidence" value="ECO:0007669"/>
    <property type="project" value="InterPro"/>
</dbReference>
<feature type="transmembrane region" description="Helical" evidence="8">
    <location>
        <begin position="194"/>
        <end position="216"/>
    </location>
</feature>
<keyword evidence="5 8" id="KW-0812">Transmembrane</keyword>
<keyword evidence="11" id="KW-1185">Reference proteome</keyword>
<evidence type="ECO:0000256" key="6">
    <source>
        <dbReference type="ARBA" id="ARBA00022989"/>
    </source>
</evidence>
<dbReference type="Proteomes" id="UP000320811">
    <property type="component" value="Unassembled WGS sequence"/>
</dbReference>
<comment type="similarity">
    <text evidence="2">Belongs to the ABC-2 integral membrane protein family.</text>
</comment>
<keyword evidence="6 8" id="KW-1133">Transmembrane helix</keyword>
<keyword evidence="7 8" id="KW-0472">Membrane</keyword>